<dbReference type="Pfam" id="PF01547">
    <property type="entry name" value="SBP_bac_1"/>
    <property type="match status" value="1"/>
</dbReference>
<reference evidence="2 3" key="1">
    <citation type="submission" date="2019-11" db="EMBL/GenBank/DDBJ databases">
        <authorList>
            <person name="Jiang L.-Q."/>
        </authorList>
    </citation>
    <scope>NUCLEOTIDE SEQUENCE [LARGE SCALE GENOMIC DNA]</scope>
    <source>
        <strain evidence="2 3">YIM 132087</strain>
    </source>
</reference>
<evidence type="ECO:0000313" key="2">
    <source>
        <dbReference type="EMBL" id="MTD14962.1"/>
    </source>
</evidence>
<sequence length="465" mass="48475">MSVRNCRRRLRSLAVVTTAVVLSGCATGSGDATTSAAFSAPPSAAGGSLTVMGFGADDEIGSTRLQLATAALNGTTVDLVKGDLDVQAFLSSVAAGDPPEIIYANRDQIGTFASRGAILPLTDCITQQAVDTGQYLPSALAQVTLNGTVYAIPEFNSVQIVMANRSLLDEAGLAMDDVNGSDWQALTAAASKLTKTSAGKLSVIGVDSKLPEFLPLWAKANGADLLSADGRTAQLDDPKVVQALNFAVGVYDTEGGFPAVKAFRDSADFFGEGNQYASGSLGAMPMEQWYVNVLNEVSPEAPMAFDTVRTPAGDTLAYASGSSWAVPKGSSNPGAACTFVKIMTRTDTWMQAAKARADDRAANGLVFTGLLTGNTVADEQIRDTYVTEPTSTVWGTAISAMYEANAHTFGLPANPADAEFKAAWQDAVNRVLNGQQEPADALAQAQREAQAALDTAWATWDEQGG</sequence>
<dbReference type="InterPro" id="IPR006059">
    <property type="entry name" value="SBP"/>
</dbReference>
<comment type="caution">
    <text evidence="2">The sequence shown here is derived from an EMBL/GenBank/DDBJ whole genome shotgun (WGS) entry which is preliminary data.</text>
</comment>
<dbReference type="PROSITE" id="PS51257">
    <property type="entry name" value="PROKAR_LIPOPROTEIN"/>
    <property type="match status" value="1"/>
</dbReference>
<dbReference type="Proteomes" id="UP000460221">
    <property type="component" value="Unassembled WGS sequence"/>
</dbReference>
<dbReference type="SUPFAM" id="SSF53850">
    <property type="entry name" value="Periplasmic binding protein-like II"/>
    <property type="match status" value="1"/>
</dbReference>
<proteinExistence type="predicted"/>
<dbReference type="AlphaFoldDB" id="A0A7K1FLD8"/>
<name>A0A7K1FLD8_9ACTN</name>
<dbReference type="Gene3D" id="3.40.190.10">
    <property type="entry name" value="Periplasmic binding protein-like II"/>
    <property type="match status" value="1"/>
</dbReference>
<keyword evidence="1" id="KW-0732">Signal</keyword>
<evidence type="ECO:0000313" key="3">
    <source>
        <dbReference type="Proteomes" id="UP000460221"/>
    </source>
</evidence>
<gene>
    <name evidence="2" type="ORF">GIS00_13535</name>
</gene>
<feature type="chain" id="PRO_5038490807" evidence="1">
    <location>
        <begin position="29"/>
        <end position="465"/>
    </location>
</feature>
<organism evidence="2 3">
    <name type="scientific">Nakamurella alba</name>
    <dbReference type="NCBI Taxonomy" id="2665158"/>
    <lineage>
        <taxon>Bacteria</taxon>
        <taxon>Bacillati</taxon>
        <taxon>Actinomycetota</taxon>
        <taxon>Actinomycetes</taxon>
        <taxon>Nakamurellales</taxon>
        <taxon>Nakamurellaceae</taxon>
        <taxon>Nakamurella</taxon>
    </lineage>
</organism>
<dbReference type="PANTHER" id="PTHR43649">
    <property type="entry name" value="ARABINOSE-BINDING PROTEIN-RELATED"/>
    <property type="match status" value="1"/>
</dbReference>
<protein>
    <submittedName>
        <fullName evidence="2">Extracellular solute-binding protein</fullName>
    </submittedName>
</protein>
<feature type="signal peptide" evidence="1">
    <location>
        <begin position="1"/>
        <end position="28"/>
    </location>
</feature>
<keyword evidence="3" id="KW-1185">Reference proteome</keyword>
<dbReference type="InterPro" id="IPR050490">
    <property type="entry name" value="Bact_solute-bd_prot1"/>
</dbReference>
<evidence type="ECO:0000256" key="1">
    <source>
        <dbReference type="SAM" id="SignalP"/>
    </source>
</evidence>
<accession>A0A7K1FLD8</accession>
<dbReference type="EMBL" id="WLYK01000005">
    <property type="protein sequence ID" value="MTD14962.1"/>
    <property type="molecule type" value="Genomic_DNA"/>
</dbReference>
<dbReference type="PANTHER" id="PTHR43649:SF12">
    <property type="entry name" value="DIACETYLCHITOBIOSE BINDING PROTEIN DASA"/>
    <property type="match status" value="1"/>
</dbReference>